<organism evidence="4 5">
    <name type="scientific">Vicia faba</name>
    <name type="common">Broad bean</name>
    <name type="synonym">Faba vulgaris</name>
    <dbReference type="NCBI Taxonomy" id="3906"/>
    <lineage>
        <taxon>Eukaryota</taxon>
        <taxon>Viridiplantae</taxon>
        <taxon>Streptophyta</taxon>
        <taxon>Embryophyta</taxon>
        <taxon>Tracheophyta</taxon>
        <taxon>Spermatophyta</taxon>
        <taxon>Magnoliopsida</taxon>
        <taxon>eudicotyledons</taxon>
        <taxon>Gunneridae</taxon>
        <taxon>Pentapetalae</taxon>
        <taxon>rosids</taxon>
        <taxon>fabids</taxon>
        <taxon>Fabales</taxon>
        <taxon>Fabaceae</taxon>
        <taxon>Papilionoideae</taxon>
        <taxon>50 kb inversion clade</taxon>
        <taxon>NPAAA clade</taxon>
        <taxon>Hologalegina</taxon>
        <taxon>IRL clade</taxon>
        <taxon>Fabeae</taxon>
        <taxon>Vicia</taxon>
    </lineage>
</organism>
<keyword evidence="1" id="KW-0804">Transcription</keyword>
<sequence>MEEEVENNSQKVEDGSENSNENFNKSKIMSSSEVETYLSEATRVELSDRQLQMRFCHRRLKDKELPSKKLPPSLDSATDELRAVACVEAKLGEPLREDGPIPGIEFDPLPPDAFGAPLAVAEQHKQSGLAYDTKIYKRHQVRTNKAMTRTFPEHTFVPNLPSIRSDTFEQLSQPHLYDPMEGPTKTPPFPIGNDHLPRIHNTRSHSSRARHSSHASSRARHSSQQDKQVNPYNDAVLRVEKKRKSDDARVVKEVEAYEIRLKKELEKQVILRKKIEGRMRKEMERQDRERKKEEERLMRERQREEQRSKREQRIERREKYLMKEHLRGRSGEDVISTLRNGSAAVSAVAKMREKGLLAPRRSRHRLTPGTVKFAAFHVLSLEGSKGLNVLELAEKIQSSDRHDLTTSKTPEASISVALTRDDKLFERITPSTYCVRTAFRKDPTDSESILSEARKKIQIFENGFLAGVDADDVEREESESDEVDEDPEEDDLVIPSSGNPNSEQYDDMNICSVNVKANLGHDVDFIQNELDTDLPCFPENSSKDADCSSSITRQPVACENDQLESANALKKQIWAEAQIDKVQLKDDYIGKLDYPSLIGNNFETQDTYPAVEGNHSPLLNININKVKNEASPSTTEKQKGAPSAHNLLIEKPSTIQDFCTGTGPDNFQTLNLLMESNIPWDDFQCKAHNNFFF</sequence>
<dbReference type="PROSITE" id="PS51913">
    <property type="entry name" value="HTH_HARE"/>
    <property type="match status" value="1"/>
</dbReference>
<dbReference type="PANTHER" id="PTHR36968">
    <property type="entry name" value="HOMEOBOX-DDT DOMAIN PROTEIN RLT2"/>
    <property type="match status" value="1"/>
</dbReference>
<feature type="compositionally biased region" description="Acidic residues" evidence="2">
    <location>
        <begin position="470"/>
        <end position="492"/>
    </location>
</feature>
<name>A0AAV0Z0P0_VICFA</name>
<dbReference type="InterPro" id="IPR044977">
    <property type="entry name" value="RLT1-3"/>
</dbReference>
<dbReference type="PANTHER" id="PTHR36968:SF13">
    <property type="entry name" value="HOMEOBOX-DDT DOMAIN PROTEIN RLT1"/>
    <property type="match status" value="1"/>
</dbReference>
<dbReference type="GO" id="GO:0006357">
    <property type="term" value="P:regulation of transcription by RNA polymerase II"/>
    <property type="evidence" value="ECO:0007669"/>
    <property type="project" value="InterPro"/>
</dbReference>
<evidence type="ECO:0000259" key="3">
    <source>
        <dbReference type="PROSITE" id="PS51913"/>
    </source>
</evidence>
<evidence type="ECO:0000313" key="5">
    <source>
        <dbReference type="Proteomes" id="UP001157006"/>
    </source>
</evidence>
<dbReference type="Proteomes" id="UP001157006">
    <property type="component" value="Chromosome 1L"/>
</dbReference>
<evidence type="ECO:0000313" key="4">
    <source>
        <dbReference type="EMBL" id="CAI8591098.1"/>
    </source>
</evidence>
<gene>
    <name evidence="4" type="ORF">VFH_I472160</name>
</gene>
<reference evidence="4 5" key="1">
    <citation type="submission" date="2023-01" db="EMBL/GenBank/DDBJ databases">
        <authorList>
            <person name="Kreplak J."/>
        </authorList>
    </citation>
    <scope>NUCLEOTIDE SEQUENCE [LARGE SCALE GENOMIC DNA]</scope>
</reference>
<feature type="region of interest" description="Disordered" evidence="2">
    <location>
        <begin position="1"/>
        <end position="38"/>
    </location>
</feature>
<accession>A0AAV0Z0P0</accession>
<dbReference type="AlphaFoldDB" id="A0AAV0Z0P0"/>
<feature type="domain" description="HTH HARE-type" evidence="3">
    <location>
        <begin position="369"/>
        <end position="438"/>
    </location>
</feature>
<keyword evidence="5" id="KW-1185">Reference proteome</keyword>
<dbReference type="Pfam" id="PF05066">
    <property type="entry name" value="HARE-HTH"/>
    <property type="match status" value="1"/>
</dbReference>
<feature type="region of interest" description="Disordered" evidence="2">
    <location>
        <begin position="174"/>
        <end position="233"/>
    </location>
</feature>
<evidence type="ECO:0000256" key="2">
    <source>
        <dbReference type="SAM" id="MobiDB-lite"/>
    </source>
</evidence>
<feature type="compositionally biased region" description="Basic residues" evidence="2">
    <location>
        <begin position="198"/>
        <end position="221"/>
    </location>
</feature>
<dbReference type="InterPro" id="IPR007759">
    <property type="entry name" value="Asxl_HARE-HTH"/>
</dbReference>
<protein>
    <recommendedName>
        <fullName evidence="3">HTH HARE-type domain-containing protein</fullName>
    </recommendedName>
</protein>
<feature type="region of interest" description="Disordered" evidence="2">
    <location>
        <begin position="470"/>
        <end position="505"/>
    </location>
</feature>
<proteinExistence type="predicted"/>
<feature type="region of interest" description="Disordered" evidence="2">
    <location>
        <begin position="279"/>
        <end position="312"/>
    </location>
</feature>
<feature type="compositionally biased region" description="Low complexity" evidence="2">
    <location>
        <begin position="17"/>
        <end position="27"/>
    </location>
</feature>
<dbReference type="EMBL" id="OX451736">
    <property type="protein sequence ID" value="CAI8591098.1"/>
    <property type="molecule type" value="Genomic_DNA"/>
</dbReference>
<evidence type="ECO:0000256" key="1">
    <source>
        <dbReference type="ARBA" id="ARBA00023163"/>
    </source>
</evidence>